<sequence length="304" mass="35491">MNNIFDQAQSVKRRTENQLWLKKMLDQLNDENEKNKIKNVIINRTIEIYINIKEDEEKELFLDLLDEIEILTPNDYFRLLNKCYVQLRKQYPTIKKYIIVPLLKCGDEKLTKIKSGVFISYLFHTFYFSIIDESNNEMKSRPEIIVQHYIKEVNLQNIVENDEELIVFVDDFIGSGTYAVTAWKQYAEKIKELGGDYNKKMVLVSLSALDIGITKLAEEGIKLIFGLKHLTLNAKFKNDQAKLKKIKKTISSISSSYSVAKSFKLGYKESLSTIITIRTPNNNVPFLWSSRINKRKPLFLRNGR</sequence>
<proteinExistence type="predicted"/>
<dbReference type="EMBL" id="JACCEL010000030">
    <property type="protein sequence ID" value="MBG9979126.1"/>
    <property type="molecule type" value="Genomic_DNA"/>
</dbReference>
<feature type="domain" description="PRTase-CE" evidence="1">
    <location>
        <begin position="53"/>
        <end position="301"/>
    </location>
</feature>
<dbReference type="InterPro" id="IPR056920">
    <property type="entry name" value="PRTase-CE"/>
</dbReference>
<accession>A0ABS0LLH6</accession>
<comment type="caution">
    <text evidence="2">The sequence shown here is derived from an EMBL/GenBank/DDBJ whole genome shotgun (WGS) entry which is preliminary data.</text>
</comment>
<dbReference type="RefSeq" id="WP_197105161.1">
    <property type="nucleotide sequence ID" value="NZ_JACCEL010000030.1"/>
</dbReference>
<name>A0ABS0LLH6_9LACT</name>
<reference evidence="2 3" key="1">
    <citation type="submission" date="2020-07" db="EMBL/GenBank/DDBJ databases">
        <title>Facklamia lactis sp. nov., isolated from raw milk.</title>
        <authorList>
            <person name="Doll E.V."/>
            <person name="Huptas C."/>
            <person name="Staib L."/>
            <person name="Wenning M."/>
            <person name="Scherer S."/>
        </authorList>
    </citation>
    <scope>NUCLEOTIDE SEQUENCE [LARGE SCALE GENOMIC DNA]</scope>
    <source>
        <strain evidence="2 3">DSM 104272</strain>
    </source>
</reference>
<keyword evidence="3" id="KW-1185">Reference proteome</keyword>
<protein>
    <recommendedName>
        <fullName evidence="1">PRTase-CE domain-containing protein</fullName>
    </recommendedName>
</protein>
<evidence type="ECO:0000313" key="2">
    <source>
        <dbReference type="EMBL" id="MBG9979126.1"/>
    </source>
</evidence>
<dbReference type="Pfam" id="PF24390">
    <property type="entry name" value="PRTase-CE"/>
    <property type="match status" value="1"/>
</dbReference>
<gene>
    <name evidence="2" type="ORF">HYQ42_10060</name>
</gene>
<evidence type="ECO:0000259" key="1">
    <source>
        <dbReference type="Pfam" id="PF24390"/>
    </source>
</evidence>
<organism evidence="2 3">
    <name type="scientific">Ruoffia tabacinasalis</name>
    <dbReference type="NCBI Taxonomy" id="87458"/>
    <lineage>
        <taxon>Bacteria</taxon>
        <taxon>Bacillati</taxon>
        <taxon>Bacillota</taxon>
        <taxon>Bacilli</taxon>
        <taxon>Lactobacillales</taxon>
        <taxon>Aerococcaceae</taxon>
        <taxon>Ruoffia</taxon>
    </lineage>
</organism>
<evidence type="ECO:0000313" key="3">
    <source>
        <dbReference type="Proteomes" id="UP000823401"/>
    </source>
</evidence>
<dbReference type="Proteomes" id="UP000823401">
    <property type="component" value="Unassembled WGS sequence"/>
</dbReference>